<evidence type="ECO:0000256" key="5">
    <source>
        <dbReference type="ARBA" id="ARBA00017171"/>
    </source>
</evidence>
<protein>
    <recommendedName>
        <fullName evidence="5">CDP-diacylglycerol--serine O-phosphatidyltransferase</fullName>
        <ecNumber evidence="4">2.7.8.8</ecNumber>
    </recommendedName>
    <alternativeName>
        <fullName evidence="14">Phosphatidylserine synthase</fullName>
    </alternativeName>
</protein>
<evidence type="ECO:0000256" key="12">
    <source>
        <dbReference type="ARBA" id="ARBA00023209"/>
    </source>
</evidence>
<dbReference type="Proteomes" id="UP000034166">
    <property type="component" value="Unassembled WGS sequence"/>
</dbReference>
<dbReference type="GO" id="GO:0016020">
    <property type="term" value="C:membrane"/>
    <property type="evidence" value="ECO:0007669"/>
    <property type="project" value="InterPro"/>
</dbReference>
<feature type="transmembrane region" description="Helical" evidence="16">
    <location>
        <begin position="199"/>
        <end position="220"/>
    </location>
</feature>
<evidence type="ECO:0000256" key="2">
    <source>
        <dbReference type="ARBA" id="ARBA00004127"/>
    </source>
</evidence>
<gene>
    <name evidence="17" type="ORF">WQ57_14110</name>
</gene>
<evidence type="ECO:0000256" key="14">
    <source>
        <dbReference type="ARBA" id="ARBA00032361"/>
    </source>
</evidence>
<evidence type="ECO:0000256" key="6">
    <source>
        <dbReference type="ARBA" id="ARBA00022516"/>
    </source>
</evidence>
<organism evidence="17 18">
    <name type="scientific">Mesobacillus campisalis</name>
    <dbReference type="NCBI Taxonomy" id="1408103"/>
    <lineage>
        <taxon>Bacteria</taxon>
        <taxon>Bacillati</taxon>
        <taxon>Bacillota</taxon>
        <taxon>Bacilli</taxon>
        <taxon>Bacillales</taxon>
        <taxon>Bacillaceae</taxon>
        <taxon>Mesobacillus</taxon>
    </lineage>
</organism>
<comment type="similarity">
    <text evidence="3 15">Belongs to the CDP-alcohol phosphatidyltransferase class-I family.</text>
</comment>
<dbReference type="EMBL" id="LAYY01000015">
    <property type="protein sequence ID" value="KKK37336.1"/>
    <property type="molecule type" value="Genomic_DNA"/>
</dbReference>
<dbReference type="GO" id="GO:0003882">
    <property type="term" value="F:CDP-diacylglycerol-serine O-phosphatidyltransferase activity"/>
    <property type="evidence" value="ECO:0007669"/>
    <property type="project" value="UniProtKB-EC"/>
</dbReference>
<keyword evidence="8 16" id="KW-0812">Transmembrane</keyword>
<keyword evidence="9 16" id="KW-1133">Transmembrane helix</keyword>
<keyword evidence="12" id="KW-0594">Phospholipid biosynthesis</keyword>
<dbReference type="PANTHER" id="PTHR14269:SF61">
    <property type="entry name" value="CDP-DIACYLGLYCEROL--SERINE O-PHOSPHATIDYLTRANSFERASE"/>
    <property type="match status" value="1"/>
</dbReference>
<keyword evidence="18" id="KW-1185">Reference proteome</keyword>
<dbReference type="GO" id="GO:0012505">
    <property type="term" value="C:endomembrane system"/>
    <property type="evidence" value="ECO:0007669"/>
    <property type="project" value="UniProtKB-SubCell"/>
</dbReference>
<evidence type="ECO:0000256" key="13">
    <source>
        <dbReference type="ARBA" id="ARBA00023264"/>
    </source>
</evidence>
<feature type="transmembrane region" description="Helical" evidence="16">
    <location>
        <begin position="91"/>
        <end position="108"/>
    </location>
</feature>
<evidence type="ECO:0000256" key="16">
    <source>
        <dbReference type="SAM" id="Phobius"/>
    </source>
</evidence>
<keyword evidence="7 15" id="KW-0808">Transferase</keyword>
<evidence type="ECO:0000256" key="1">
    <source>
        <dbReference type="ARBA" id="ARBA00000287"/>
    </source>
</evidence>
<evidence type="ECO:0000256" key="10">
    <source>
        <dbReference type="ARBA" id="ARBA00023098"/>
    </source>
</evidence>
<keyword evidence="6" id="KW-0444">Lipid biosynthesis</keyword>
<keyword evidence="10" id="KW-0443">Lipid metabolism</keyword>
<dbReference type="PANTHER" id="PTHR14269">
    <property type="entry name" value="CDP-DIACYLGLYCEROL--GLYCEROL-3-PHOSPHATE 3-PHOSPHATIDYLTRANSFERASE-RELATED"/>
    <property type="match status" value="1"/>
</dbReference>
<reference evidence="17 18" key="1">
    <citation type="submission" date="2015-04" db="EMBL/GenBank/DDBJ databases">
        <title>Taxonomic description and genome sequence of Bacillus campisalis sp. nov., a novel member of the genus Bacillus isolated from solar saltern.</title>
        <authorList>
            <person name="Mathan Kumar R."/>
            <person name="Kaur G."/>
            <person name="Kumar A."/>
            <person name="Singh N.K."/>
            <person name="Kaur N."/>
            <person name="Kumar N."/>
            <person name="Mayilraj S."/>
        </authorList>
    </citation>
    <scope>NUCLEOTIDE SEQUENCE [LARGE SCALE GENOMIC DNA]</scope>
    <source>
        <strain evidence="17 18">SA2-6</strain>
    </source>
</reference>
<feature type="transmembrane region" description="Helical" evidence="16">
    <location>
        <begin position="146"/>
        <end position="164"/>
    </location>
</feature>
<evidence type="ECO:0000313" key="17">
    <source>
        <dbReference type="EMBL" id="KKK37336.1"/>
    </source>
</evidence>
<evidence type="ECO:0000256" key="15">
    <source>
        <dbReference type="RuleBase" id="RU003750"/>
    </source>
</evidence>
<comment type="catalytic activity">
    <reaction evidence="1">
        <text>a CDP-1,2-diacyl-sn-glycerol + L-serine = a 1,2-diacyl-sn-glycero-3-phospho-L-serine + CMP + H(+)</text>
        <dbReference type="Rhea" id="RHEA:16913"/>
        <dbReference type="ChEBI" id="CHEBI:15378"/>
        <dbReference type="ChEBI" id="CHEBI:33384"/>
        <dbReference type="ChEBI" id="CHEBI:57262"/>
        <dbReference type="ChEBI" id="CHEBI:58332"/>
        <dbReference type="ChEBI" id="CHEBI:60377"/>
        <dbReference type="EC" id="2.7.8.8"/>
    </reaction>
</comment>
<dbReference type="EC" id="2.7.8.8" evidence="4"/>
<dbReference type="RefSeq" id="WP_046524429.1">
    <property type="nucleotide sequence ID" value="NZ_LAYY01000015.1"/>
</dbReference>
<evidence type="ECO:0000256" key="7">
    <source>
        <dbReference type="ARBA" id="ARBA00022679"/>
    </source>
</evidence>
<feature type="transmembrane region" description="Helical" evidence="16">
    <location>
        <begin position="176"/>
        <end position="193"/>
    </location>
</feature>
<dbReference type="GO" id="GO:0008654">
    <property type="term" value="P:phospholipid biosynthetic process"/>
    <property type="evidence" value="ECO:0007669"/>
    <property type="project" value="UniProtKB-KW"/>
</dbReference>
<feature type="transmembrane region" description="Helical" evidence="16">
    <location>
        <begin position="7"/>
        <end position="26"/>
    </location>
</feature>
<keyword evidence="11 16" id="KW-0472">Membrane</keyword>
<evidence type="ECO:0000256" key="9">
    <source>
        <dbReference type="ARBA" id="ARBA00022989"/>
    </source>
</evidence>
<dbReference type="InterPro" id="IPR004533">
    <property type="entry name" value="CDP-diaglyc--ser_O-PTrfase"/>
</dbReference>
<dbReference type="NCBIfam" id="TIGR00473">
    <property type="entry name" value="pssA"/>
    <property type="match status" value="1"/>
</dbReference>
<feature type="transmembrane region" description="Helical" evidence="16">
    <location>
        <begin position="120"/>
        <end position="140"/>
    </location>
</feature>
<dbReference type="AlphaFoldDB" id="A0A0M2SUH6"/>
<dbReference type="InterPro" id="IPR050324">
    <property type="entry name" value="CDP-alcohol_PTase-I"/>
</dbReference>
<sequence length="247" mass="28214">MKRHIPNLLTFGNLFCGFLAISYIINGDYRNAVILIFIAIMLDAVDGRVARILGVSNELGKELDSLADIVSFGVVPAFLAAHTYFDGFGTYGILMAGLFPLFGAYRLARFNITPPTETLKHFKGIPITLAGGIVTFLVMFANRIPVMIFLIIFFVLAILMVSTIKFPSFKKIGLPKYGVLITLFLFYMVYLFAKARFEQVPIFFYAALATYILYVVVRFFKEKDPRFPIRRRQLPKRFKFKLRKDKK</sequence>
<evidence type="ECO:0000313" key="18">
    <source>
        <dbReference type="Proteomes" id="UP000034166"/>
    </source>
</evidence>
<accession>A0A0M2SUH6</accession>
<dbReference type="PATRIC" id="fig|1408103.3.peg.3174"/>
<keyword evidence="13" id="KW-1208">Phospholipid metabolism</keyword>
<evidence type="ECO:0000256" key="8">
    <source>
        <dbReference type="ARBA" id="ARBA00022692"/>
    </source>
</evidence>
<comment type="subcellular location">
    <subcellularLocation>
        <location evidence="2">Endomembrane system</location>
        <topology evidence="2">Multi-pass membrane protein</topology>
    </subcellularLocation>
</comment>
<dbReference type="InterPro" id="IPR048254">
    <property type="entry name" value="CDP_ALCOHOL_P_TRANSF_CS"/>
</dbReference>
<dbReference type="InterPro" id="IPR000462">
    <property type="entry name" value="CDP-OH_P_trans"/>
</dbReference>
<dbReference type="Pfam" id="PF01066">
    <property type="entry name" value="CDP-OH_P_transf"/>
    <property type="match status" value="1"/>
</dbReference>
<dbReference type="PROSITE" id="PS00379">
    <property type="entry name" value="CDP_ALCOHOL_P_TRANSF"/>
    <property type="match status" value="1"/>
</dbReference>
<evidence type="ECO:0000256" key="4">
    <source>
        <dbReference type="ARBA" id="ARBA00013174"/>
    </source>
</evidence>
<comment type="caution">
    <text evidence="17">The sequence shown here is derived from an EMBL/GenBank/DDBJ whole genome shotgun (WGS) entry which is preliminary data.</text>
</comment>
<evidence type="ECO:0000256" key="3">
    <source>
        <dbReference type="ARBA" id="ARBA00010441"/>
    </source>
</evidence>
<name>A0A0M2SUH6_9BACI</name>
<dbReference type="OrthoDB" id="9777147at2"/>
<dbReference type="InterPro" id="IPR043130">
    <property type="entry name" value="CDP-OH_PTrfase_TM_dom"/>
</dbReference>
<dbReference type="Gene3D" id="1.20.120.1760">
    <property type="match status" value="1"/>
</dbReference>
<evidence type="ECO:0000256" key="11">
    <source>
        <dbReference type="ARBA" id="ARBA00023136"/>
    </source>
</evidence>
<proteinExistence type="inferred from homology"/>